<feature type="non-terminal residue" evidence="1">
    <location>
        <position position="1"/>
    </location>
</feature>
<dbReference type="EMBL" id="CAJVPM010032747">
    <property type="protein sequence ID" value="CAG8683274.1"/>
    <property type="molecule type" value="Genomic_DNA"/>
</dbReference>
<name>A0ACA9P282_9GLOM</name>
<reference evidence="1" key="1">
    <citation type="submission" date="2021-06" db="EMBL/GenBank/DDBJ databases">
        <authorList>
            <person name="Kallberg Y."/>
            <person name="Tangrot J."/>
            <person name="Rosling A."/>
        </authorList>
    </citation>
    <scope>NUCLEOTIDE SEQUENCE</scope>
    <source>
        <strain evidence="1">AU212A</strain>
    </source>
</reference>
<evidence type="ECO:0000313" key="1">
    <source>
        <dbReference type="EMBL" id="CAG8683274.1"/>
    </source>
</evidence>
<sequence length="205" mass="23588">LKKKDHLEGWLLSHVWLFIDKAFENIEGVEAIRGESCSIASSSRKNRDRNVPSVSSMPRKIMSRRGYLIIRSMYKEYGCGEAGKLYTGYNGTKVLRERGLKTPKMMKDQFDDLCKYIGSKEKKSEGLRPSDLFMQQRSSSSHYTVLAWKAKKIVINVIEMMNENDEENQLQALQQSCENTLFLSPSRDVICRTASFDTPRSKDKK</sequence>
<keyword evidence="2" id="KW-1185">Reference proteome</keyword>
<comment type="caution">
    <text evidence="1">The sequence shown here is derived from an EMBL/GenBank/DDBJ whole genome shotgun (WGS) entry which is preliminary data.</text>
</comment>
<organism evidence="1 2">
    <name type="scientific">Scutellospora calospora</name>
    <dbReference type="NCBI Taxonomy" id="85575"/>
    <lineage>
        <taxon>Eukaryota</taxon>
        <taxon>Fungi</taxon>
        <taxon>Fungi incertae sedis</taxon>
        <taxon>Mucoromycota</taxon>
        <taxon>Glomeromycotina</taxon>
        <taxon>Glomeromycetes</taxon>
        <taxon>Diversisporales</taxon>
        <taxon>Gigasporaceae</taxon>
        <taxon>Scutellospora</taxon>
    </lineage>
</organism>
<protein>
    <submittedName>
        <fullName evidence="1">1470_t:CDS:1</fullName>
    </submittedName>
</protein>
<evidence type="ECO:0000313" key="2">
    <source>
        <dbReference type="Proteomes" id="UP000789860"/>
    </source>
</evidence>
<accession>A0ACA9P282</accession>
<feature type="non-terminal residue" evidence="1">
    <location>
        <position position="205"/>
    </location>
</feature>
<dbReference type="Proteomes" id="UP000789860">
    <property type="component" value="Unassembled WGS sequence"/>
</dbReference>
<proteinExistence type="predicted"/>
<gene>
    <name evidence="1" type="ORF">SCALOS_LOCUS9810</name>
</gene>